<evidence type="ECO:0000256" key="1">
    <source>
        <dbReference type="SAM" id="Phobius"/>
    </source>
</evidence>
<dbReference type="EMBL" id="JWZT01004477">
    <property type="protein sequence ID" value="KII64003.1"/>
    <property type="molecule type" value="Genomic_DNA"/>
</dbReference>
<protein>
    <submittedName>
        <fullName evidence="2">Uncharacterized protein</fullName>
    </submittedName>
</protein>
<organism evidence="2 3">
    <name type="scientific">Thelohanellus kitauei</name>
    <name type="common">Myxosporean</name>
    <dbReference type="NCBI Taxonomy" id="669202"/>
    <lineage>
        <taxon>Eukaryota</taxon>
        <taxon>Metazoa</taxon>
        <taxon>Cnidaria</taxon>
        <taxon>Myxozoa</taxon>
        <taxon>Myxosporea</taxon>
        <taxon>Bivalvulida</taxon>
        <taxon>Platysporina</taxon>
        <taxon>Myxobolidae</taxon>
        <taxon>Thelohanellus</taxon>
    </lineage>
</organism>
<gene>
    <name evidence="2" type="ORF">RF11_08813</name>
</gene>
<accession>A0A0C2J4L2</accession>
<feature type="transmembrane region" description="Helical" evidence="1">
    <location>
        <begin position="134"/>
        <end position="152"/>
    </location>
</feature>
<sequence>MDPNYRNRKNIYALMAVCVQKRISIEKRLTDTPSIFTCCKLAYKKKQKKMKDCRKKTMRFIYCMLKYQAQMVKASHLFLKKGSLFEMDNNKPLPSLVPRLYHFLYFSFWKLLSTIRCPASLFRAFLSFINDKNDLIFIFFSPLNIYFCQLLSRSVYLVH</sequence>
<keyword evidence="3" id="KW-1185">Reference proteome</keyword>
<name>A0A0C2J4L2_THEKT</name>
<evidence type="ECO:0000313" key="2">
    <source>
        <dbReference type="EMBL" id="KII64003.1"/>
    </source>
</evidence>
<keyword evidence="1" id="KW-0472">Membrane</keyword>
<reference evidence="2 3" key="1">
    <citation type="journal article" date="2014" name="Genome Biol. Evol.">
        <title>The genome of the myxosporean Thelohanellus kitauei shows adaptations to nutrient acquisition within its fish host.</title>
        <authorList>
            <person name="Yang Y."/>
            <person name="Xiong J."/>
            <person name="Zhou Z."/>
            <person name="Huo F."/>
            <person name="Miao W."/>
            <person name="Ran C."/>
            <person name="Liu Y."/>
            <person name="Zhang J."/>
            <person name="Feng J."/>
            <person name="Wang M."/>
            <person name="Wang M."/>
            <person name="Wang L."/>
            <person name="Yao B."/>
        </authorList>
    </citation>
    <scope>NUCLEOTIDE SEQUENCE [LARGE SCALE GENOMIC DNA]</scope>
    <source>
        <strain evidence="2">Wuqing</strain>
    </source>
</reference>
<dbReference type="AlphaFoldDB" id="A0A0C2J4L2"/>
<evidence type="ECO:0000313" key="3">
    <source>
        <dbReference type="Proteomes" id="UP000031668"/>
    </source>
</evidence>
<comment type="caution">
    <text evidence="2">The sequence shown here is derived from an EMBL/GenBank/DDBJ whole genome shotgun (WGS) entry which is preliminary data.</text>
</comment>
<keyword evidence="1" id="KW-0812">Transmembrane</keyword>
<dbReference type="Proteomes" id="UP000031668">
    <property type="component" value="Unassembled WGS sequence"/>
</dbReference>
<keyword evidence="1" id="KW-1133">Transmembrane helix</keyword>
<proteinExistence type="predicted"/>